<organism evidence="1">
    <name type="scientific">Deinococcus sp. VB142</name>
    <dbReference type="NCBI Taxonomy" id="3112952"/>
    <lineage>
        <taxon>Bacteria</taxon>
        <taxon>Thermotogati</taxon>
        <taxon>Deinococcota</taxon>
        <taxon>Deinococci</taxon>
        <taxon>Deinococcales</taxon>
        <taxon>Deinococcaceae</taxon>
        <taxon>Deinococcus</taxon>
    </lineage>
</organism>
<protein>
    <submittedName>
        <fullName evidence="1">Uncharacterized protein</fullName>
    </submittedName>
</protein>
<gene>
    <name evidence="1" type="ORF">WDJ50_16335</name>
</gene>
<accession>A0AAU6Q5S9</accession>
<dbReference type="AlphaFoldDB" id="A0AAU6Q5S9"/>
<dbReference type="RefSeq" id="WP_339097369.1">
    <property type="nucleotide sequence ID" value="NZ_CP149783.1"/>
</dbReference>
<sequence>MAAWPGFDIVYRDADGSVTPGPATYTIPVQAPQTADLTVAKSNTWTSTSTQVIVSPDASSDIVAAGTYSRYDICVTDHVPDWTTVVANAYDSGSSTGLGIKLTRGGKTILLSSAADSDAGSLSSTGGTSGQGTLSADIGTLNAGETGSLCFQVRIR</sequence>
<proteinExistence type="predicted"/>
<evidence type="ECO:0000313" key="1">
    <source>
        <dbReference type="EMBL" id="WYF45990.1"/>
    </source>
</evidence>
<dbReference type="EMBL" id="CP149783">
    <property type="protein sequence ID" value="WYF45990.1"/>
    <property type="molecule type" value="Genomic_DNA"/>
</dbReference>
<reference evidence="1" key="1">
    <citation type="submission" date="2024-03" db="EMBL/GenBank/DDBJ databases">
        <title>Deinococcus weizhi sp. nov., isolated from human skin.</title>
        <authorList>
            <person name="Wei Z."/>
            <person name="Tian F."/>
            <person name="Yang C."/>
            <person name="Xin L.T."/>
            <person name="Wen Z.J."/>
            <person name="Lan K.C."/>
            <person name="Yu L."/>
            <person name="Zhe W."/>
            <person name="Dan F.D."/>
            <person name="Jun W."/>
            <person name="Rui Z."/>
            <person name="Yong X.J."/>
            <person name="Ting Y."/>
            <person name="Wei X."/>
            <person name="Xu Z.G."/>
            <person name="Xin Z."/>
            <person name="Dong F.G."/>
            <person name="Ni X.M."/>
            <person name="Zheng M.G."/>
            <person name="Chun Y."/>
            <person name="Qian W.X."/>
        </authorList>
    </citation>
    <scope>NUCLEOTIDE SEQUENCE</scope>
    <source>
        <strain evidence="1">VB142</strain>
    </source>
</reference>
<name>A0AAU6Q5S9_9DEIO</name>